<protein>
    <submittedName>
        <fullName evidence="3">PiggyBac transposable element-derived 4</fullName>
    </submittedName>
</protein>
<organism evidence="3 4">
    <name type="scientific">Desmophyllum pertusum</name>
    <dbReference type="NCBI Taxonomy" id="174260"/>
    <lineage>
        <taxon>Eukaryota</taxon>
        <taxon>Metazoa</taxon>
        <taxon>Cnidaria</taxon>
        <taxon>Anthozoa</taxon>
        <taxon>Hexacorallia</taxon>
        <taxon>Scleractinia</taxon>
        <taxon>Caryophylliina</taxon>
        <taxon>Caryophylliidae</taxon>
        <taxon>Desmophyllum</taxon>
    </lineage>
</organism>
<accession>A0A9W9YT38</accession>
<evidence type="ECO:0000313" key="3">
    <source>
        <dbReference type="EMBL" id="KAJ7365810.1"/>
    </source>
</evidence>
<dbReference type="Proteomes" id="UP001163046">
    <property type="component" value="Unassembled WGS sequence"/>
</dbReference>
<dbReference type="EMBL" id="MU827302">
    <property type="protein sequence ID" value="KAJ7365810.1"/>
    <property type="molecule type" value="Genomic_DNA"/>
</dbReference>
<dbReference type="AlphaFoldDB" id="A0A9W9YT38"/>
<proteinExistence type="predicted"/>
<gene>
    <name evidence="3" type="primary">PGBD4_1</name>
    <name evidence="3" type="ORF">OS493_002531</name>
</gene>
<name>A0A9W9YT38_9CNID</name>
<sequence>MCKVHIQRVDTCYECGICHVSMCPAPCFQIYHTLHGHLFDDPSRNGPKTQKNANDRGLGLVGPANEENQIKESSINAGHQGVTLDQFKEKLVRQIIGGNSFRRDSMESARTGI</sequence>
<evidence type="ECO:0000259" key="2">
    <source>
        <dbReference type="PROSITE" id="PS51379"/>
    </source>
</evidence>
<dbReference type="PROSITE" id="PS51379">
    <property type="entry name" value="4FE4S_FER_2"/>
    <property type="match status" value="1"/>
</dbReference>
<feature type="domain" description="4Fe-4S ferredoxin-type" evidence="2">
    <location>
        <begin position="2"/>
        <end position="33"/>
    </location>
</feature>
<dbReference type="InterPro" id="IPR017896">
    <property type="entry name" value="4Fe4S_Fe-S-bd"/>
</dbReference>
<keyword evidence="4" id="KW-1185">Reference proteome</keyword>
<evidence type="ECO:0000313" key="4">
    <source>
        <dbReference type="Proteomes" id="UP001163046"/>
    </source>
</evidence>
<reference evidence="3" key="1">
    <citation type="submission" date="2023-01" db="EMBL/GenBank/DDBJ databases">
        <title>Genome assembly of the deep-sea coral Lophelia pertusa.</title>
        <authorList>
            <person name="Herrera S."/>
            <person name="Cordes E."/>
        </authorList>
    </citation>
    <scope>NUCLEOTIDE SEQUENCE</scope>
    <source>
        <strain evidence="3">USNM1676648</strain>
        <tissue evidence="3">Polyp</tissue>
    </source>
</reference>
<evidence type="ECO:0000256" key="1">
    <source>
        <dbReference type="SAM" id="MobiDB-lite"/>
    </source>
</evidence>
<feature type="region of interest" description="Disordered" evidence="1">
    <location>
        <begin position="40"/>
        <end position="63"/>
    </location>
</feature>
<dbReference type="OrthoDB" id="5982523at2759"/>
<comment type="caution">
    <text evidence="3">The sequence shown here is derived from an EMBL/GenBank/DDBJ whole genome shotgun (WGS) entry which is preliminary data.</text>
</comment>